<dbReference type="RefSeq" id="YP_009813033.1">
    <property type="nucleotide sequence ID" value="NC_048073.1"/>
</dbReference>
<name>A0A386KJK8_9CAUD</name>
<dbReference type="InterPro" id="IPR021808">
    <property type="entry name" value="DUF3383"/>
</dbReference>
<dbReference type="EMBL" id="MH816966">
    <property type="protein sequence ID" value="AYD85496.1"/>
    <property type="molecule type" value="Genomic_DNA"/>
</dbReference>
<dbReference type="Pfam" id="PF11863">
    <property type="entry name" value="DUF3383"/>
    <property type="match status" value="1"/>
</dbReference>
<dbReference type="KEGG" id="vg:55004108"/>
<evidence type="ECO:0008006" key="3">
    <source>
        <dbReference type="Google" id="ProtNLM"/>
    </source>
</evidence>
<proteinExistence type="predicted"/>
<evidence type="ECO:0000313" key="2">
    <source>
        <dbReference type="Proteomes" id="UP000268320"/>
    </source>
</evidence>
<dbReference type="GeneID" id="55004108"/>
<protein>
    <recommendedName>
        <fullName evidence="3">Tail sheath protein</fullName>
    </recommendedName>
</protein>
<dbReference type="Proteomes" id="UP000268320">
    <property type="component" value="Genome"/>
</dbReference>
<sequence>MISQSRYIKIVSGVGAGAAVAVRKLSLRVMTSNTVLPPGIVAEFSTADAVGSYFGYSSEEYKRAALYFGFISKQINSPDSISFSRIVSTAIPAMVIGDTEPKVLATFQAFTGAILSITYDGTDYLTDAINLSAATSLANVAELLETAINTKFAAEGGTSVPALADAEVYWNANTQQFTLEAAPSTAGAGNLSINVTGQPTDPSQALGWTTTGTVTVAGQGVSSPVEAIAASVEISNNFGSFLFAGADRTLEEITAVAAWTHSQNNMYMYLFSTSFANIGSYYTALKGYSGVGMMIRATNLANDYIDQAPAEILAATNYNTVNATQNYMYYQFDTRNVTVSTDSRADTADQNRANYIGATQQAGQTLAFFQRGVLMGGSTAAVDMNTYANEMWLKSAITSQLFSMFLNLGRVPANEEGKATVQAMIQVAVDNAKVNGTISVGKALTEIQKQYITQTSGDNTAWRQVETIGYWLTVDFDTETTSDGRTEYYATYTLIYSKDDAVRRVEGRDVLI</sequence>
<evidence type="ECO:0000313" key="1">
    <source>
        <dbReference type="EMBL" id="AYD85496.1"/>
    </source>
</evidence>
<organism evidence="1 2">
    <name type="scientific">Escherichia phage FEC19</name>
    <dbReference type="NCBI Taxonomy" id="2315486"/>
    <lineage>
        <taxon>Viruses</taxon>
        <taxon>Duplodnaviria</taxon>
        <taxon>Heunggongvirae</taxon>
        <taxon>Uroviricota</taxon>
        <taxon>Caudoviricetes</taxon>
        <taxon>Lindbergviridae</taxon>
        <taxon>Wifcevirus</taxon>
        <taxon>Wifcevirus FEC19</taxon>
    </lineage>
</organism>
<reference evidence="1 2" key="1">
    <citation type="submission" date="2018-08" db="EMBL/GenBank/DDBJ databases">
        <title>Characterization and Complete Genome Sequence Analysis of a Lytic Bacteriophage FEC19 infecting Escherichia coli O157:H7.</title>
        <authorList>
            <person name="Fan C."/>
            <person name="Zhao C."/>
            <person name="Tie D."/>
            <person name="Sun Y."/>
        </authorList>
    </citation>
    <scope>NUCLEOTIDE SEQUENCE [LARGE SCALE GENOMIC DNA]</scope>
</reference>
<accession>A0A386KJK8</accession>
<keyword evidence="2" id="KW-1185">Reference proteome</keyword>